<dbReference type="InterPro" id="IPR014472">
    <property type="entry name" value="CHOPT"/>
</dbReference>
<feature type="transmembrane region" description="Helical" evidence="6">
    <location>
        <begin position="239"/>
        <end position="261"/>
    </location>
</feature>
<dbReference type="Gene3D" id="1.20.120.1760">
    <property type="match status" value="1"/>
</dbReference>
<protein>
    <submittedName>
        <fullName evidence="7">Ethanolaminephosphotransferase 1</fullName>
    </submittedName>
</protein>
<keyword evidence="6" id="KW-0812">Transmembrane</keyword>
<feature type="transmembrane region" description="Helical" evidence="6">
    <location>
        <begin position="371"/>
        <end position="388"/>
    </location>
</feature>
<dbReference type="OrthoDB" id="196717at2759"/>
<dbReference type="Proteomes" id="UP000799779">
    <property type="component" value="Unassembled WGS sequence"/>
</dbReference>
<comment type="similarity">
    <text evidence="2 5">Belongs to the CDP-alcohol phosphatidyltransferase class-I family.</text>
</comment>
<keyword evidence="4 6" id="KW-0472">Membrane</keyword>
<feature type="transmembrane region" description="Helical" evidence="6">
    <location>
        <begin position="281"/>
        <end position="299"/>
    </location>
</feature>
<proteinExistence type="inferred from homology"/>
<dbReference type="InterPro" id="IPR043130">
    <property type="entry name" value="CDP-OH_PTrfase_TM_dom"/>
</dbReference>
<dbReference type="FunFam" id="1.20.120.1760:FF:000029">
    <property type="entry name" value="CDP-alcohol phosphatidyltransferase protein"/>
    <property type="match status" value="1"/>
</dbReference>
<dbReference type="InterPro" id="IPR048254">
    <property type="entry name" value="CDP_ALCOHOL_P_TRANSF_CS"/>
</dbReference>
<evidence type="ECO:0000256" key="3">
    <source>
        <dbReference type="ARBA" id="ARBA00022679"/>
    </source>
</evidence>
<feature type="transmembrane region" description="Helical" evidence="6">
    <location>
        <begin position="333"/>
        <end position="351"/>
    </location>
</feature>
<dbReference type="PIRSF" id="PIRSF015665">
    <property type="entry name" value="CHOPT"/>
    <property type="match status" value="1"/>
</dbReference>
<evidence type="ECO:0000256" key="4">
    <source>
        <dbReference type="ARBA" id="ARBA00023136"/>
    </source>
</evidence>
<evidence type="ECO:0000313" key="8">
    <source>
        <dbReference type="Proteomes" id="UP000799779"/>
    </source>
</evidence>
<reference evidence="7" key="1">
    <citation type="journal article" date="2020" name="Stud. Mycol.">
        <title>101 Dothideomycetes genomes: a test case for predicting lifestyles and emergence of pathogens.</title>
        <authorList>
            <person name="Haridas S."/>
            <person name="Albert R."/>
            <person name="Binder M."/>
            <person name="Bloem J."/>
            <person name="Labutti K."/>
            <person name="Salamov A."/>
            <person name="Andreopoulos B."/>
            <person name="Baker S."/>
            <person name="Barry K."/>
            <person name="Bills G."/>
            <person name="Bluhm B."/>
            <person name="Cannon C."/>
            <person name="Castanera R."/>
            <person name="Culley D."/>
            <person name="Daum C."/>
            <person name="Ezra D."/>
            <person name="Gonzalez J."/>
            <person name="Henrissat B."/>
            <person name="Kuo A."/>
            <person name="Liang C."/>
            <person name="Lipzen A."/>
            <person name="Lutzoni F."/>
            <person name="Magnuson J."/>
            <person name="Mondo S."/>
            <person name="Nolan M."/>
            <person name="Ohm R."/>
            <person name="Pangilinan J."/>
            <person name="Park H.-J."/>
            <person name="Ramirez L."/>
            <person name="Alfaro M."/>
            <person name="Sun H."/>
            <person name="Tritt A."/>
            <person name="Yoshinaga Y."/>
            <person name="Zwiers L.-H."/>
            <person name="Turgeon B."/>
            <person name="Goodwin S."/>
            <person name="Spatafora J."/>
            <person name="Crous P."/>
            <person name="Grigoriev I."/>
        </authorList>
    </citation>
    <scope>NUCLEOTIDE SEQUENCE</scope>
    <source>
        <strain evidence="7">CBS 123094</strain>
    </source>
</reference>
<evidence type="ECO:0000256" key="1">
    <source>
        <dbReference type="ARBA" id="ARBA00004370"/>
    </source>
</evidence>
<keyword evidence="6" id="KW-1133">Transmembrane helix</keyword>
<dbReference type="AlphaFoldDB" id="A0A6A5WER2"/>
<dbReference type="PANTHER" id="PTHR10414:SF77">
    <property type="entry name" value="CDP-ALCOHOL PHOSPHATIDYLTRANSFERASE FAMILY PROTEIN"/>
    <property type="match status" value="1"/>
</dbReference>
<evidence type="ECO:0000313" key="7">
    <source>
        <dbReference type="EMBL" id="KAF1997645.1"/>
    </source>
</evidence>
<dbReference type="GO" id="GO:0016020">
    <property type="term" value="C:membrane"/>
    <property type="evidence" value="ECO:0007669"/>
    <property type="project" value="UniProtKB-SubCell"/>
</dbReference>
<feature type="transmembrane region" description="Helical" evidence="6">
    <location>
        <begin position="305"/>
        <end position="321"/>
    </location>
</feature>
<comment type="subcellular location">
    <subcellularLocation>
        <location evidence="1">Membrane</location>
    </subcellularLocation>
</comment>
<feature type="transmembrane region" description="Helical" evidence="6">
    <location>
        <begin position="95"/>
        <end position="113"/>
    </location>
</feature>
<sequence>MSLPPPVTHPKMPSAQTAAAECVSDEALQHLRTYKYSSVDKSFISRYILKHYWNGFVELLPLWLAPNLVTLLGFFFIIGNVVVLELYIPDLVGPAPSWVYFSFAFGLWMYSTMDNVDGKQARRTGTSSPLGELFDHGIDSLNCTLASLLEVAAVGYGTGRLGAFTALVPVLPMFFSTWETYHTHTLYLGYFNGPTEGLILACTIMCLSGFYGPQIWSTPLVAFFPSQQELLGNITFRDLWVPIILVTFFVAHLPACIINVARARRAQNLPFAPVLKEWTPLIVFVVCSVAWLGSPYSFILKDNHLVLFCVTMSLVFGRMTTKIILAHLTHQPFPYWTVMLVPMIGGALLVNHPYFTITGTTIGPISAQTELYYLWGYLAFASIVYGRWAHLVITSICKFLGINCLTIPSKPKNEKVARPLGTPNGFEKGRQD</sequence>
<organism evidence="7 8">
    <name type="scientific">Amniculicola lignicola CBS 123094</name>
    <dbReference type="NCBI Taxonomy" id="1392246"/>
    <lineage>
        <taxon>Eukaryota</taxon>
        <taxon>Fungi</taxon>
        <taxon>Dikarya</taxon>
        <taxon>Ascomycota</taxon>
        <taxon>Pezizomycotina</taxon>
        <taxon>Dothideomycetes</taxon>
        <taxon>Pleosporomycetidae</taxon>
        <taxon>Pleosporales</taxon>
        <taxon>Amniculicolaceae</taxon>
        <taxon>Amniculicola</taxon>
    </lineage>
</organism>
<evidence type="ECO:0000256" key="2">
    <source>
        <dbReference type="ARBA" id="ARBA00010441"/>
    </source>
</evidence>
<keyword evidence="8" id="KW-1185">Reference proteome</keyword>
<dbReference type="GO" id="GO:0016780">
    <property type="term" value="F:phosphotransferase activity, for other substituted phosphate groups"/>
    <property type="evidence" value="ECO:0007669"/>
    <property type="project" value="InterPro"/>
</dbReference>
<accession>A0A6A5WER2</accession>
<evidence type="ECO:0000256" key="5">
    <source>
        <dbReference type="RuleBase" id="RU003750"/>
    </source>
</evidence>
<dbReference type="EMBL" id="ML977611">
    <property type="protein sequence ID" value="KAF1997645.1"/>
    <property type="molecule type" value="Genomic_DNA"/>
</dbReference>
<name>A0A6A5WER2_9PLEO</name>
<feature type="transmembrane region" description="Helical" evidence="6">
    <location>
        <begin position="197"/>
        <end position="216"/>
    </location>
</feature>
<dbReference type="PANTHER" id="PTHR10414">
    <property type="entry name" value="ETHANOLAMINEPHOSPHOTRANSFERASE"/>
    <property type="match status" value="1"/>
</dbReference>
<keyword evidence="3 5" id="KW-0808">Transferase</keyword>
<dbReference type="PROSITE" id="PS00379">
    <property type="entry name" value="CDP_ALCOHOL_P_TRANSF"/>
    <property type="match status" value="1"/>
</dbReference>
<dbReference type="InterPro" id="IPR000462">
    <property type="entry name" value="CDP-OH_P_trans"/>
</dbReference>
<dbReference type="GO" id="GO:0008654">
    <property type="term" value="P:phospholipid biosynthetic process"/>
    <property type="evidence" value="ECO:0007669"/>
    <property type="project" value="InterPro"/>
</dbReference>
<gene>
    <name evidence="7" type="ORF">P154DRAFT_276931</name>
</gene>
<evidence type="ECO:0000256" key="6">
    <source>
        <dbReference type="SAM" id="Phobius"/>
    </source>
</evidence>
<feature type="transmembrane region" description="Helical" evidence="6">
    <location>
        <begin position="59"/>
        <end position="83"/>
    </location>
</feature>
<dbReference type="Pfam" id="PF01066">
    <property type="entry name" value="CDP-OH_P_transf"/>
    <property type="match status" value="1"/>
</dbReference>